<evidence type="ECO:0000256" key="1">
    <source>
        <dbReference type="ARBA" id="ARBA00007189"/>
    </source>
</evidence>
<dbReference type="Pfam" id="PF10087">
    <property type="entry name" value="DUF2325"/>
    <property type="match status" value="1"/>
</dbReference>
<evidence type="ECO:0000313" key="2">
    <source>
        <dbReference type="EMBL" id="MBU3876371.1"/>
    </source>
</evidence>
<comment type="similarity">
    <text evidence="1">Belongs to the UPF0751 family.</text>
</comment>
<accession>A0ABS6D5C3</accession>
<keyword evidence="3" id="KW-1185">Reference proteome</keyword>
<dbReference type="InterPro" id="IPR016772">
    <property type="entry name" value="UCP020408"/>
</dbReference>
<dbReference type="EMBL" id="JABACJ020000009">
    <property type="protein sequence ID" value="MBU3876371.1"/>
    <property type="molecule type" value="Genomic_DNA"/>
</dbReference>
<protein>
    <submittedName>
        <fullName evidence="2">DUF2325 domain-containing protein</fullName>
    </submittedName>
</protein>
<organism evidence="2 3">
    <name type="scientific">Faecalicatena faecalis</name>
    <dbReference type="NCBI Taxonomy" id="2726362"/>
    <lineage>
        <taxon>Bacteria</taxon>
        <taxon>Bacillati</taxon>
        <taxon>Bacillota</taxon>
        <taxon>Clostridia</taxon>
        <taxon>Lachnospirales</taxon>
        <taxon>Lachnospiraceae</taxon>
        <taxon>Faecalicatena</taxon>
    </lineage>
</organism>
<name>A0ABS6D5C3_9FIRM</name>
<dbReference type="RefSeq" id="WP_216241634.1">
    <property type="nucleotide sequence ID" value="NZ_JABACJ020000009.1"/>
</dbReference>
<comment type="caution">
    <text evidence="2">The sequence shown here is derived from an EMBL/GenBank/DDBJ whole genome shotgun (WGS) entry which is preliminary data.</text>
</comment>
<gene>
    <name evidence="2" type="ORF">HGO97_011155</name>
</gene>
<proteinExistence type="inferred from homology"/>
<sequence length="95" mass="10338">MSVVIIGGNERMVCQYTDICRNYGCKAKVFPKEHGGIKKKIGCPDLLILFTGTASHKMVVAAAQEAKKNRIPIARIHTSSASALHTVLKEHCTMA</sequence>
<dbReference type="Proteomes" id="UP000723714">
    <property type="component" value="Unassembled WGS sequence"/>
</dbReference>
<evidence type="ECO:0000313" key="3">
    <source>
        <dbReference type="Proteomes" id="UP000723714"/>
    </source>
</evidence>
<reference evidence="2 3" key="1">
    <citation type="submission" date="2021-06" db="EMBL/GenBank/DDBJ databases">
        <title>Faecalicatena sp. nov. isolated from porcine feces.</title>
        <authorList>
            <person name="Oh B.S."/>
            <person name="Lee J.H."/>
        </authorList>
    </citation>
    <scope>NUCLEOTIDE SEQUENCE [LARGE SCALE GENOMIC DNA]</scope>
    <source>
        <strain evidence="2 3">AGMB00832</strain>
    </source>
</reference>